<accession>A0A2R5GCQ1</accession>
<evidence type="ECO:0000313" key="7">
    <source>
        <dbReference type="EMBL" id="GBG28746.1"/>
    </source>
</evidence>
<dbReference type="InterPro" id="IPR006282">
    <property type="entry name" value="Thi_PPkinase"/>
</dbReference>
<dbReference type="FunFam" id="2.60.120.320:FF:000001">
    <property type="entry name" value="Thiamine pyrophosphokinase"/>
    <property type="match status" value="1"/>
</dbReference>
<dbReference type="OrthoDB" id="25149at2759"/>
<sequence>MLGGTAPATGARLRDLAGLLRGAQGAHASSSSNSTSGPAPQKEAQLGQELQEAQQGQQGLEQKKEGEAREDANGQAQPVKLVLVMADGPDALQPDFMEHLWDLAELRVCVDGAANALYEACQSTDKLAAARFTPNFIVGDLDSIESQSRSFFEARGTRVIQAPDQDKHDLEKALAIIAEAQEEAMLDTRYSVIVLGATGGRLDHEFANISMLFKFDKTFQDLILLSDQSLALLLAPGKHTLIRPEDIISPTCGLAPLAGPARVTTSGLRWNLSNQVLELGGLVSSSNEMDGCTASIETDAPLLWSSVPLDVADDADATD</sequence>
<dbReference type="PANTHER" id="PTHR13622">
    <property type="entry name" value="THIAMIN PYROPHOSPHOKINASE"/>
    <property type="match status" value="1"/>
</dbReference>
<keyword evidence="4" id="KW-0067">ATP-binding</keyword>
<dbReference type="SUPFAM" id="SSF63862">
    <property type="entry name" value="Thiamin pyrophosphokinase, substrate-binding domain"/>
    <property type="match status" value="1"/>
</dbReference>
<feature type="compositionally biased region" description="Basic and acidic residues" evidence="5">
    <location>
        <begin position="61"/>
        <end position="72"/>
    </location>
</feature>
<dbReference type="SUPFAM" id="SSF63999">
    <property type="entry name" value="Thiamin pyrophosphokinase, catalytic domain"/>
    <property type="match status" value="1"/>
</dbReference>
<evidence type="ECO:0000256" key="2">
    <source>
        <dbReference type="ARBA" id="ARBA00022741"/>
    </source>
</evidence>
<dbReference type="Pfam" id="PF04265">
    <property type="entry name" value="TPK_B1_binding"/>
    <property type="match status" value="1"/>
</dbReference>
<gene>
    <name evidence="7" type="ORF">FCC1311_049672</name>
</gene>
<dbReference type="PANTHER" id="PTHR13622:SF8">
    <property type="entry name" value="THIAMIN PYROPHOSPHOKINASE 1"/>
    <property type="match status" value="1"/>
</dbReference>
<dbReference type="InParanoid" id="A0A2R5GCQ1"/>
<dbReference type="SMART" id="SM00983">
    <property type="entry name" value="TPK_B1_binding"/>
    <property type="match status" value="1"/>
</dbReference>
<keyword evidence="3 7" id="KW-0418">Kinase</keyword>
<name>A0A2R5GCQ1_9STRA</name>
<organism evidence="7 8">
    <name type="scientific">Hondaea fermentalgiana</name>
    <dbReference type="NCBI Taxonomy" id="2315210"/>
    <lineage>
        <taxon>Eukaryota</taxon>
        <taxon>Sar</taxon>
        <taxon>Stramenopiles</taxon>
        <taxon>Bigyra</taxon>
        <taxon>Labyrinthulomycetes</taxon>
        <taxon>Thraustochytrida</taxon>
        <taxon>Thraustochytriidae</taxon>
        <taxon>Hondaea</taxon>
    </lineage>
</organism>
<dbReference type="AlphaFoldDB" id="A0A2R5GCQ1"/>
<feature type="domain" description="Thiamin pyrophosphokinase thiamin-binding" evidence="6">
    <location>
        <begin position="237"/>
        <end position="302"/>
    </location>
</feature>
<protein>
    <submittedName>
        <fullName evidence="7">Thiamine pyrophosphokinase 1</fullName>
    </submittedName>
</protein>
<dbReference type="GO" id="GO:0016301">
    <property type="term" value="F:kinase activity"/>
    <property type="evidence" value="ECO:0007669"/>
    <property type="project" value="UniProtKB-KW"/>
</dbReference>
<feature type="compositionally biased region" description="Low complexity" evidence="5">
    <location>
        <begin position="16"/>
        <end position="60"/>
    </location>
</feature>
<evidence type="ECO:0000256" key="5">
    <source>
        <dbReference type="SAM" id="MobiDB-lite"/>
    </source>
</evidence>
<feature type="region of interest" description="Disordered" evidence="5">
    <location>
        <begin position="1"/>
        <end position="75"/>
    </location>
</feature>
<evidence type="ECO:0000256" key="4">
    <source>
        <dbReference type="ARBA" id="ARBA00022840"/>
    </source>
</evidence>
<dbReference type="CDD" id="cd07995">
    <property type="entry name" value="TPK"/>
    <property type="match status" value="1"/>
</dbReference>
<dbReference type="InterPro" id="IPR007371">
    <property type="entry name" value="TPK_catalytic"/>
</dbReference>
<evidence type="ECO:0000256" key="1">
    <source>
        <dbReference type="ARBA" id="ARBA00022679"/>
    </source>
</evidence>
<dbReference type="Gene3D" id="3.40.50.10240">
    <property type="entry name" value="Thiamin pyrophosphokinase, catalytic domain"/>
    <property type="match status" value="1"/>
</dbReference>
<dbReference type="Pfam" id="PF04263">
    <property type="entry name" value="TPK_catalytic"/>
    <property type="match status" value="1"/>
</dbReference>
<evidence type="ECO:0000313" key="8">
    <source>
        <dbReference type="Proteomes" id="UP000241890"/>
    </source>
</evidence>
<dbReference type="InterPro" id="IPR007373">
    <property type="entry name" value="Thiamin_PyroPKinase_B1-bd"/>
</dbReference>
<dbReference type="InterPro" id="IPR036759">
    <property type="entry name" value="TPK_catalytic_sf"/>
</dbReference>
<keyword evidence="8" id="KW-1185">Reference proteome</keyword>
<keyword evidence="1" id="KW-0808">Transferase</keyword>
<proteinExistence type="predicted"/>
<dbReference type="InterPro" id="IPR036371">
    <property type="entry name" value="TPK_B1-bd_sf"/>
</dbReference>
<dbReference type="EMBL" id="BEYU01000047">
    <property type="protein sequence ID" value="GBG28746.1"/>
    <property type="molecule type" value="Genomic_DNA"/>
</dbReference>
<dbReference type="Proteomes" id="UP000241890">
    <property type="component" value="Unassembled WGS sequence"/>
</dbReference>
<evidence type="ECO:0000259" key="6">
    <source>
        <dbReference type="SMART" id="SM00983"/>
    </source>
</evidence>
<reference evidence="7 8" key="1">
    <citation type="submission" date="2017-12" db="EMBL/GenBank/DDBJ databases">
        <title>Sequencing, de novo assembly and annotation of complete genome of a new Thraustochytrid species, strain FCC1311.</title>
        <authorList>
            <person name="Sedici K."/>
            <person name="Godart F."/>
            <person name="Aiese Cigliano R."/>
            <person name="Sanseverino W."/>
            <person name="Barakat M."/>
            <person name="Ortet P."/>
            <person name="Marechal E."/>
            <person name="Cagnac O."/>
            <person name="Amato A."/>
        </authorList>
    </citation>
    <scope>NUCLEOTIDE SEQUENCE [LARGE SCALE GENOMIC DNA]</scope>
</reference>
<dbReference type="Gene3D" id="2.60.120.320">
    <property type="entry name" value="Thiamin pyrophosphokinase, thiamin-binding domain"/>
    <property type="match status" value="1"/>
</dbReference>
<evidence type="ECO:0000256" key="3">
    <source>
        <dbReference type="ARBA" id="ARBA00022777"/>
    </source>
</evidence>
<comment type="caution">
    <text evidence="7">The sequence shown here is derived from an EMBL/GenBank/DDBJ whole genome shotgun (WGS) entry which is preliminary data.</text>
</comment>
<dbReference type="GO" id="GO:0030975">
    <property type="term" value="F:thiamine binding"/>
    <property type="evidence" value="ECO:0007669"/>
    <property type="project" value="InterPro"/>
</dbReference>
<dbReference type="GO" id="GO:0006772">
    <property type="term" value="P:thiamine metabolic process"/>
    <property type="evidence" value="ECO:0007669"/>
    <property type="project" value="InterPro"/>
</dbReference>
<dbReference type="GO" id="GO:0009229">
    <property type="term" value="P:thiamine diphosphate biosynthetic process"/>
    <property type="evidence" value="ECO:0007669"/>
    <property type="project" value="InterPro"/>
</dbReference>
<dbReference type="GO" id="GO:0004788">
    <property type="term" value="F:thiamine diphosphokinase activity"/>
    <property type="evidence" value="ECO:0007669"/>
    <property type="project" value="InterPro"/>
</dbReference>
<keyword evidence="2" id="KW-0547">Nucleotide-binding</keyword>
<dbReference type="GO" id="GO:0005524">
    <property type="term" value="F:ATP binding"/>
    <property type="evidence" value="ECO:0007669"/>
    <property type="project" value="UniProtKB-KW"/>
</dbReference>
<dbReference type="NCBIfam" id="TIGR01378">
    <property type="entry name" value="thi_PPkinase"/>
    <property type="match status" value="1"/>
</dbReference>